<keyword evidence="3" id="KW-0732">Signal</keyword>
<dbReference type="PANTHER" id="PTHR46680:SF3">
    <property type="entry name" value="NF-KAPPA-B INHIBITOR CACTUS"/>
    <property type="match status" value="1"/>
</dbReference>
<dbReference type="InterPro" id="IPR051070">
    <property type="entry name" value="NF-kappa-B_inhibitor"/>
</dbReference>
<protein>
    <recommendedName>
        <fullName evidence="6">Ankyrin repeats (3 copies)</fullName>
    </recommendedName>
</protein>
<dbReference type="PANTHER" id="PTHR46680">
    <property type="entry name" value="NF-KAPPA-B INHIBITOR ALPHA"/>
    <property type="match status" value="1"/>
</dbReference>
<evidence type="ECO:0000256" key="3">
    <source>
        <dbReference type="SAM" id="SignalP"/>
    </source>
</evidence>
<accession>A0AA90P0S9</accession>
<comment type="caution">
    <text evidence="4">The sequence shown here is derived from an EMBL/GenBank/DDBJ whole genome shotgun (WGS) entry which is preliminary data.</text>
</comment>
<evidence type="ECO:0000256" key="2">
    <source>
        <dbReference type="ARBA" id="ARBA00023043"/>
    </source>
</evidence>
<dbReference type="AlphaFoldDB" id="A0AA90P0S9"/>
<reference evidence="4 5" key="1">
    <citation type="journal article" date="2023" name="bioRxiv">
        <title>An intranuclear bacterial parasite of deep-sea mussels expresses apoptosis inhibitors acquired from its host.</title>
        <authorList>
            <person name="Gonzalez Porras M.A."/>
            <person name="Assie A."/>
            <person name="Tietjen M."/>
            <person name="Violette M."/>
            <person name="Kleiner M."/>
            <person name="Gruber-Vodicka H."/>
            <person name="Dubilier N."/>
            <person name="Leisch N."/>
        </authorList>
    </citation>
    <scope>NUCLEOTIDE SEQUENCE [LARGE SCALE GENOMIC DNA]</scope>
    <source>
        <strain evidence="4">IAP13</strain>
    </source>
</reference>
<sequence length="356" mass="40161">MKYIFLLMILSMTSNFTLAVKYDSGDTIIIETSASMVETSEDDPSAENALEVSVEMGAQISDDGDSTVKIWDLQPVYNRIKNPNKGINMQDEKGDTPLHFLMKISHESPSSLKRLLWMIASGLKMKVNIKNYFGNTPLHIVLQNIISSDTVLQNTIELYSCQKATQLSNIILAAVEAKYSLYLSKSDDRYATNRESMKIDLCFEVLGDVVAAGPNKYDKSTIDLALGIAMDTIAQHAESEAVEATERVNRIKKTTSRDILLVLMSIESDIEIKNLNGKSPLDLAILYGNKEIIDILKGNIYILKENIYILKENIYDFKENCIDVLEGNIEIRYKDVDIFNKDSEILNEDIEVIYQR</sequence>
<evidence type="ECO:0008006" key="6">
    <source>
        <dbReference type="Google" id="ProtNLM"/>
    </source>
</evidence>
<name>A0AA90P0S9_9GAMM</name>
<evidence type="ECO:0000313" key="4">
    <source>
        <dbReference type="EMBL" id="MDP0589971.1"/>
    </source>
</evidence>
<dbReference type="InterPro" id="IPR036770">
    <property type="entry name" value="Ankyrin_rpt-contain_sf"/>
</dbReference>
<organism evidence="4 5">
    <name type="scientific">Candidatus Endonucleibacter bathymodioli</name>
    <dbReference type="NCBI Taxonomy" id="539814"/>
    <lineage>
        <taxon>Bacteria</taxon>
        <taxon>Pseudomonadati</taxon>
        <taxon>Pseudomonadota</taxon>
        <taxon>Gammaproteobacteria</taxon>
        <taxon>Oceanospirillales</taxon>
        <taxon>Endozoicomonadaceae</taxon>
        <taxon>Candidatus Endonucleibacter</taxon>
    </lineage>
</organism>
<keyword evidence="5" id="KW-1185">Reference proteome</keyword>
<gene>
    <name evidence="4" type="ORF">QS748_12625</name>
</gene>
<dbReference type="Proteomes" id="UP001178148">
    <property type="component" value="Unassembled WGS sequence"/>
</dbReference>
<keyword evidence="1" id="KW-0677">Repeat</keyword>
<feature type="signal peptide" evidence="3">
    <location>
        <begin position="1"/>
        <end position="19"/>
    </location>
</feature>
<dbReference type="Gene3D" id="1.25.40.20">
    <property type="entry name" value="Ankyrin repeat-containing domain"/>
    <property type="match status" value="2"/>
</dbReference>
<evidence type="ECO:0000313" key="5">
    <source>
        <dbReference type="Proteomes" id="UP001178148"/>
    </source>
</evidence>
<proteinExistence type="predicted"/>
<keyword evidence="2" id="KW-0040">ANK repeat</keyword>
<dbReference type="EMBL" id="JASXSV010000025">
    <property type="protein sequence ID" value="MDP0589971.1"/>
    <property type="molecule type" value="Genomic_DNA"/>
</dbReference>
<dbReference type="SUPFAM" id="SSF140860">
    <property type="entry name" value="Pseudo ankyrin repeat-like"/>
    <property type="match status" value="1"/>
</dbReference>
<feature type="chain" id="PRO_5041677558" description="Ankyrin repeats (3 copies)" evidence="3">
    <location>
        <begin position="20"/>
        <end position="356"/>
    </location>
</feature>
<evidence type="ECO:0000256" key="1">
    <source>
        <dbReference type="ARBA" id="ARBA00022737"/>
    </source>
</evidence>